<dbReference type="Pfam" id="PF12739">
    <property type="entry name" value="TRAPPC-Trs85"/>
    <property type="match status" value="1"/>
</dbReference>
<feature type="region of interest" description="Disordered" evidence="1">
    <location>
        <begin position="488"/>
        <end position="507"/>
    </location>
</feature>
<organism evidence="2">
    <name type="scientific">Aceria tosichella</name>
    <name type="common">wheat curl mite</name>
    <dbReference type="NCBI Taxonomy" id="561515"/>
    <lineage>
        <taxon>Eukaryota</taxon>
        <taxon>Metazoa</taxon>
        <taxon>Ecdysozoa</taxon>
        <taxon>Arthropoda</taxon>
        <taxon>Chelicerata</taxon>
        <taxon>Arachnida</taxon>
        <taxon>Acari</taxon>
        <taxon>Acariformes</taxon>
        <taxon>Trombidiformes</taxon>
        <taxon>Prostigmata</taxon>
        <taxon>Eupodina</taxon>
        <taxon>Eriophyoidea</taxon>
        <taxon>Eriophyidae</taxon>
        <taxon>Eriophyinae</taxon>
        <taxon>Aceriini</taxon>
        <taxon>Aceria</taxon>
    </lineage>
</organism>
<accession>A0A6G1SID8</accession>
<dbReference type="GO" id="GO:1990072">
    <property type="term" value="C:TRAPPIII protein complex"/>
    <property type="evidence" value="ECO:0007669"/>
    <property type="project" value="TreeGrafter"/>
</dbReference>
<evidence type="ECO:0000313" key="2">
    <source>
        <dbReference type="EMBL" id="MDE49683.1"/>
    </source>
</evidence>
<reference evidence="2" key="1">
    <citation type="submission" date="2018-10" db="EMBL/GenBank/DDBJ databases">
        <title>Transcriptome assembly of Aceria tosichella (Wheat curl mite) Type 2.</title>
        <authorList>
            <person name="Scully E.D."/>
            <person name="Geib S.M."/>
            <person name="Palmer N.A."/>
            <person name="Gupta A.K."/>
            <person name="Sarath G."/>
            <person name="Tatineni S."/>
        </authorList>
    </citation>
    <scope>NUCLEOTIDE SEQUENCE</scope>
    <source>
        <strain evidence="2">LincolnNE</strain>
    </source>
</reference>
<proteinExistence type="predicted"/>
<evidence type="ECO:0000256" key="1">
    <source>
        <dbReference type="SAM" id="MobiDB-lite"/>
    </source>
</evidence>
<dbReference type="PANTHER" id="PTHR12975">
    <property type="entry name" value="TRANSPORT PROTEIN TRAPP"/>
    <property type="match status" value="1"/>
</dbReference>
<dbReference type="PANTHER" id="PTHR12975:SF6">
    <property type="entry name" value="TRAFFICKING PROTEIN PARTICLE COMPLEX SUBUNIT 8"/>
    <property type="match status" value="1"/>
</dbReference>
<protein>
    <submittedName>
        <fullName evidence="2">Trafficking protein particle complex subunit 8</fullName>
    </submittedName>
</protein>
<dbReference type="EMBL" id="GGYP01004912">
    <property type="protein sequence ID" value="MDE49683.1"/>
    <property type="molecule type" value="Transcribed_RNA"/>
</dbReference>
<gene>
    <name evidence="2" type="primary">TRAPPC8</name>
    <name evidence="2" type="ORF">g.499</name>
</gene>
<dbReference type="AlphaFoldDB" id="A0A6G1SID8"/>
<sequence>MDSISSLFRINMVTTCSESIRSSCDINTILKNYDLINDLSRVTFRDLSSNTAHQITQLRLNINNIDDSNTRPDLNTIQQQLHDVVAEESSRYQLTDLIDLDETPWFERWKDKFISAHNNYDHDFIGSNFGVFIIMSTSDLQNFNSIASKLLAQVRDNTLLRFMTNSFIEHYVVVNVINDGDIITNGGVDHVDPETNDVPAAHSQAFTKFVNCFGQNNCSWLNVPHDEPGHNILSFLKKFITSSLIPWCERHIRILNDAISNRKGLRRNLVIATRQLLNIGQTSYVNQSVVYTPDAGEMQCRKLGDIAMCLGLYELASSSYDLAKKEFLNDSAWLYYAGACEAYAAAMFMLNRFQRHYIEKAVATYIDPCHSTPLATRASILATDILRRTSPIDAAKFFVTLTGNDSDLQSALFLEQASRCYIMSRTRLRKASFYYVLAGYRYGRCNLGNLSLRCYAQFDAKEWVAAAEYVKLSAKHVMEQTRLGQSGSELTSGVAMSSNNNSQTTPEQLVHDPAISNSAIVQSSQPEMTPANIADSVMGVPSTSTPVTTTSNV</sequence>
<name>A0A6G1SID8_9ACAR</name>
<dbReference type="InterPro" id="IPR024420">
    <property type="entry name" value="TRAPP_III_complex_Trs85"/>
</dbReference>